<dbReference type="SUPFAM" id="SSF50044">
    <property type="entry name" value="SH3-domain"/>
    <property type="match status" value="1"/>
</dbReference>
<dbReference type="EMBL" id="VYZK01001770">
    <property type="protein sequence ID" value="NWT77103.1"/>
    <property type="molecule type" value="Genomic_DNA"/>
</dbReference>
<evidence type="ECO:0000313" key="8">
    <source>
        <dbReference type="EMBL" id="NWT77103.1"/>
    </source>
</evidence>
<dbReference type="PANTHER" id="PTHR47437:SF2">
    <property type="entry name" value="C-JUN-AMINO-TERMINAL KINASE-INTERACTING PROTEIN 2"/>
    <property type="match status" value="1"/>
</dbReference>
<keyword evidence="3 5" id="KW-0728">SH3 domain</keyword>
<comment type="caution">
    <text evidence="8">The sequence shown here is derived from an EMBL/GenBank/DDBJ whole genome shotgun (WGS) entry which is preliminary data.</text>
</comment>
<evidence type="ECO:0000256" key="4">
    <source>
        <dbReference type="ARBA" id="ARBA00022490"/>
    </source>
</evidence>
<dbReference type="Pfam" id="PF14604">
    <property type="entry name" value="SH3_9"/>
    <property type="match status" value="1"/>
</dbReference>
<dbReference type="InterPro" id="IPR047178">
    <property type="entry name" value="JIP1_scaffold"/>
</dbReference>
<evidence type="ECO:0000259" key="7">
    <source>
        <dbReference type="PROSITE" id="PS50002"/>
    </source>
</evidence>
<dbReference type="GO" id="GO:0008432">
    <property type="term" value="F:JUN kinase binding"/>
    <property type="evidence" value="ECO:0007669"/>
    <property type="project" value="TreeGrafter"/>
</dbReference>
<feature type="compositionally biased region" description="Pro residues" evidence="6">
    <location>
        <begin position="96"/>
        <end position="106"/>
    </location>
</feature>
<evidence type="ECO:0000313" key="9">
    <source>
        <dbReference type="Proteomes" id="UP000566454"/>
    </source>
</evidence>
<dbReference type="GO" id="GO:0046328">
    <property type="term" value="P:regulation of JNK cascade"/>
    <property type="evidence" value="ECO:0007669"/>
    <property type="project" value="InterPro"/>
</dbReference>
<name>A0A7K5RBL2_9PASE</name>
<comment type="subcellular location">
    <subcellularLocation>
        <location evidence="1">Cytoplasm</location>
    </subcellularLocation>
</comment>
<dbReference type="AlphaFoldDB" id="A0A7K5RBL2"/>
<evidence type="ECO:0000256" key="1">
    <source>
        <dbReference type="ARBA" id="ARBA00004496"/>
    </source>
</evidence>
<dbReference type="FunFam" id="2.30.30.40:FF:000032">
    <property type="entry name" value="Putative C-Jun-amino-terminal kinase-interacting protein 2"/>
    <property type="match status" value="1"/>
</dbReference>
<protein>
    <submittedName>
        <fullName evidence="8">JIP2 protein</fullName>
    </submittedName>
</protein>
<accession>A0A7K5RBL2</accession>
<dbReference type="GO" id="GO:0005078">
    <property type="term" value="F:MAP-kinase scaffold activity"/>
    <property type="evidence" value="ECO:0007669"/>
    <property type="project" value="TreeGrafter"/>
</dbReference>
<dbReference type="SMART" id="SM00326">
    <property type="entry name" value="SH3"/>
    <property type="match status" value="1"/>
</dbReference>
<dbReference type="Proteomes" id="UP000566454">
    <property type="component" value="Unassembled WGS sequence"/>
</dbReference>
<dbReference type="Gene3D" id="2.30.30.40">
    <property type="entry name" value="SH3 Domains"/>
    <property type="match status" value="1"/>
</dbReference>
<evidence type="ECO:0000256" key="5">
    <source>
        <dbReference type="PROSITE-ProRule" id="PRU00192"/>
    </source>
</evidence>
<evidence type="ECO:0000256" key="6">
    <source>
        <dbReference type="SAM" id="MobiDB-lite"/>
    </source>
</evidence>
<feature type="non-terminal residue" evidence="8">
    <location>
        <position position="167"/>
    </location>
</feature>
<proteinExistence type="inferred from homology"/>
<dbReference type="InterPro" id="IPR036028">
    <property type="entry name" value="SH3-like_dom_sf"/>
</dbReference>
<dbReference type="InterPro" id="IPR001452">
    <property type="entry name" value="SH3_domain"/>
</dbReference>
<reference evidence="8 9" key="1">
    <citation type="submission" date="2019-09" db="EMBL/GenBank/DDBJ databases">
        <title>Bird 10,000 Genomes (B10K) Project - Family phase.</title>
        <authorList>
            <person name="Zhang G."/>
        </authorList>
    </citation>
    <scope>NUCLEOTIDE SEQUENCE [LARGE SCALE GENOMIC DNA]</scope>
    <source>
        <strain evidence="8">B10K-DU-013-18</strain>
        <tissue evidence="8">Muscle</tissue>
    </source>
</reference>
<dbReference type="GO" id="GO:0005737">
    <property type="term" value="C:cytoplasm"/>
    <property type="evidence" value="ECO:0007669"/>
    <property type="project" value="UniProtKB-SubCell"/>
</dbReference>
<keyword evidence="9" id="KW-1185">Reference proteome</keyword>
<evidence type="ECO:0000256" key="2">
    <source>
        <dbReference type="ARBA" id="ARBA00009866"/>
    </source>
</evidence>
<organism evidence="8 9">
    <name type="scientific">Prunella himalayana</name>
    <dbReference type="NCBI Taxonomy" id="670356"/>
    <lineage>
        <taxon>Eukaryota</taxon>
        <taxon>Metazoa</taxon>
        <taxon>Chordata</taxon>
        <taxon>Craniata</taxon>
        <taxon>Vertebrata</taxon>
        <taxon>Euteleostomi</taxon>
        <taxon>Archelosauria</taxon>
        <taxon>Archosauria</taxon>
        <taxon>Dinosauria</taxon>
        <taxon>Saurischia</taxon>
        <taxon>Theropoda</taxon>
        <taxon>Coelurosauria</taxon>
        <taxon>Aves</taxon>
        <taxon>Neognathae</taxon>
        <taxon>Neoaves</taxon>
        <taxon>Telluraves</taxon>
        <taxon>Australaves</taxon>
        <taxon>Passeriformes</taxon>
        <taxon>Passeroidea</taxon>
        <taxon>Prunellidae</taxon>
        <taxon>Prunella</taxon>
    </lineage>
</organism>
<dbReference type="PANTHER" id="PTHR47437">
    <property type="entry name" value="JNK-INTERACTING PROTEIN 1-LIKE PROTEIN"/>
    <property type="match status" value="1"/>
</dbReference>
<dbReference type="OrthoDB" id="5965083at2759"/>
<feature type="non-terminal residue" evidence="8">
    <location>
        <position position="1"/>
    </location>
</feature>
<evidence type="ECO:0000256" key="3">
    <source>
        <dbReference type="ARBA" id="ARBA00022443"/>
    </source>
</evidence>
<keyword evidence="4" id="KW-0963">Cytoplasm</keyword>
<dbReference type="PROSITE" id="PS50002">
    <property type="entry name" value="SH3"/>
    <property type="match status" value="1"/>
</dbReference>
<feature type="domain" description="SH3" evidence="7">
    <location>
        <begin position="86"/>
        <end position="156"/>
    </location>
</feature>
<comment type="similarity">
    <text evidence="2">Belongs to the JIP scaffold family.</text>
</comment>
<sequence length="167" mass="18694">AYDSVKYTLVVDEHTQLELVSLRRCTSVLSDDSDILRACDDEVAFGDGLVAPDARSSSEDSSPEADLQFSKKFLNVFVNSTSRSSSNVALGLPTSPRRPPPRPPRFIPRHEDELELDVDDPILVELEEDDYWYRGYNMRTGERGIFPAFYAHEVVGQARDAVGTSPR</sequence>
<feature type="region of interest" description="Disordered" evidence="6">
    <location>
        <begin position="82"/>
        <end position="108"/>
    </location>
</feature>
<gene>
    <name evidence="8" type="primary">Mapk8ip2</name>
    <name evidence="8" type="ORF">PRUHIM_R07149</name>
</gene>
<dbReference type="GO" id="GO:0007254">
    <property type="term" value="P:JNK cascade"/>
    <property type="evidence" value="ECO:0007669"/>
    <property type="project" value="TreeGrafter"/>
</dbReference>